<accession>A0A0D6LAI5</accession>
<reference evidence="1 2" key="1">
    <citation type="submission" date="2013-05" db="EMBL/GenBank/DDBJ databases">
        <title>Draft genome of the parasitic nematode Anyclostoma ceylanicum.</title>
        <authorList>
            <person name="Mitreva M."/>
        </authorList>
    </citation>
    <scope>NUCLEOTIDE SEQUENCE [LARGE SCALE GENOMIC DNA]</scope>
</reference>
<protein>
    <submittedName>
        <fullName evidence="1">Uncharacterized protein</fullName>
    </submittedName>
</protein>
<dbReference type="AlphaFoldDB" id="A0A0D6LAI5"/>
<evidence type="ECO:0000313" key="2">
    <source>
        <dbReference type="Proteomes" id="UP000054495"/>
    </source>
</evidence>
<gene>
    <name evidence="1" type="ORF">ANCCEY_11872</name>
</gene>
<dbReference type="EMBL" id="KE125349">
    <property type="protein sequence ID" value="EPB69040.1"/>
    <property type="molecule type" value="Genomic_DNA"/>
</dbReference>
<sequence length="133" mass="14883">MVMAYIPLFSCGPGMKNLLVLPMRNLRSAERHVSRDAMSHSQKFAVSNALKTPASARLDISVEQKANVSGLALTASNETTSKKLLYISEPSEEKRQHQQLNNIHGKLLVEKKSERNVAMVSFYRILLEDALDE</sequence>
<organism evidence="1 2">
    <name type="scientific">Ancylostoma ceylanicum</name>
    <dbReference type="NCBI Taxonomy" id="53326"/>
    <lineage>
        <taxon>Eukaryota</taxon>
        <taxon>Metazoa</taxon>
        <taxon>Ecdysozoa</taxon>
        <taxon>Nematoda</taxon>
        <taxon>Chromadorea</taxon>
        <taxon>Rhabditida</taxon>
        <taxon>Rhabditina</taxon>
        <taxon>Rhabditomorpha</taxon>
        <taxon>Strongyloidea</taxon>
        <taxon>Ancylostomatidae</taxon>
        <taxon>Ancylostomatinae</taxon>
        <taxon>Ancylostoma</taxon>
    </lineage>
</organism>
<evidence type="ECO:0000313" key="1">
    <source>
        <dbReference type="EMBL" id="EPB69040.1"/>
    </source>
</evidence>
<dbReference type="Proteomes" id="UP000054495">
    <property type="component" value="Unassembled WGS sequence"/>
</dbReference>
<name>A0A0D6LAI5_9BILA</name>
<proteinExistence type="predicted"/>
<keyword evidence="2" id="KW-1185">Reference proteome</keyword>